<dbReference type="EMBL" id="JABSTQ010009113">
    <property type="protein sequence ID" value="KAG0432830.1"/>
    <property type="molecule type" value="Genomic_DNA"/>
</dbReference>
<organism evidence="1 2">
    <name type="scientific">Ixodes persulcatus</name>
    <name type="common">Taiga tick</name>
    <dbReference type="NCBI Taxonomy" id="34615"/>
    <lineage>
        <taxon>Eukaryota</taxon>
        <taxon>Metazoa</taxon>
        <taxon>Ecdysozoa</taxon>
        <taxon>Arthropoda</taxon>
        <taxon>Chelicerata</taxon>
        <taxon>Arachnida</taxon>
        <taxon>Acari</taxon>
        <taxon>Parasitiformes</taxon>
        <taxon>Ixodida</taxon>
        <taxon>Ixodoidea</taxon>
        <taxon>Ixodidae</taxon>
        <taxon>Ixodinae</taxon>
        <taxon>Ixodes</taxon>
    </lineage>
</organism>
<sequence>RAGGAPKVAEIPAASRRCGSDCLLPATRTSTRSGADHMDCSVTVKHFGEGSTEKMTPMPREPRRSVFRKTSVQVGLVLFFLLVLAMAIALAVFFALSPWVFRGSSEVECEVQLEVTPSASALGNYSSWAVSTDAAPCTPVARRIQLKGGTIADAAVATMLCMGVVLPHSMGIGGGFVATVYKRDTQKARSLIARETAPAAASKDMFTADKKLARVGGLAAAVPGELRGYEVLLERMGSNLPWAALFEDAIRLARDGFPVGAHLANALREEKDVVYSHANMRTHSLTDHTHSEVVVALNVVAVLALVLRDFYKSTMVAAVFRRSGVSRHVAK</sequence>
<evidence type="ECO:0000313" key="2">
    <source>
        <dbReference type="Proteomes" id="UP000805193"/>
    </source>
</evidence>
<feature type="non-terminal residue" evidence="1">
    <location>
        <position position="1"/>
    </location>
</feature>
<evidence type="ECO:0000313" key="1">
    <source>
        <dbReference type="EMBL" id="KAG0432830.1"/>
    </source>
</evidence>
<reference evidence="1 2" key="1">
    <citation type="journal article" date="2020" name="Cell">
        <title>Large-Scale Comparative Analyses of Tick Genomes Elucidate Their Genetic Diversity and Vector Capacities.</title>
        <authorList>
            <consortium name="Tick Genome and Microbiome Consortium (TIGMIC)"/>
            <person name="Jia N."/>
            <person name="Wang J."/>
            <person name="Shi W."/>
            <person name="Du L."/>
            <person name="Sun Y."/>
            <person name="Zhan W."/>
            <person name="Jiang J.F."/>
            <person name="Wang Q."/>
            <person name="Zhang B."/>
            <person name="Ji P."/>
            <person name="Bell-Sakyi L."/>
            <person name="Cui X.M."/>
            <person name="Yuan T.T."/>
            <person name="Jiang B.G."/>
            <person name="Yang W.F."/>
            <person name="Lam T.T."/>
            <person name="Chang Q.C."/>
            <person name="Ding S.J."/>
            <person name="Wang X.J."/>
            <person name="Zhu J.G."/>
            <person name="Ruan X.D."/>
            <person name="Zhao L."/>
            <person name="Wei J.T."/>
            <person name="Ye R.Z."/>
            <person name="Que T.C."/>
            <person name="Du C.H."/>
            <person name="Zhou Y.H."/>
            <person name="Cheng J.X."/>
            <person name="Dai P.F."/>
            <person name="Guo W.B."/>
            <person name="Han X.H."/>
            <person name="Huang E.J."/>
            <person name="Li L.F."/>
            <person name="Wei W."/>
            <person name="Gao Y.C."/>
            <person name="Liu J.Z."/>
            <person name="Shao H.Z."/>
            <person name="Wang X."/>
            <person name="Wang C.C."/>
            <person name="Yang T.C."/>
            <person name="Huo Q.B."/>
            <person name="Li W."/>
            <person name="Chen H.Y."/>
            <person name="Chen S.E."/>
            <person name="Zhou L.G."/>
            <person name="Ni X.B."/>
            <person name="Tian J.H."/>
            <person name="Sheng Y."/>
            <person name="Liu T."/>
            <person name="Pan Y.S."/>
            <person name="Xia L.Y."/>
            <person name="Li J."/>
            <person name="Zhao F."/>
            <person name="Cao W.C."/>
        </authorList>
    </citation>
    <scope>NUCLEOTIDE SEQUENCE [LARGE SCALE GENOMIC DNA]</scope>
    <source>
        <strain evidence="1">Iper-2018</strain>
    </source>
</reference>
<accession>A0AC60QFJ4</accession>
<dbReference type="Proteomes" id="UP000805193">
    <property type="component" value="Unassembled WGS sequence"/>
</dbReference>
<protein>
    <submittedName>
        <fullName evidence="1">Uncharacterized protein</fullName>
    </submittedName>
</protein>
<keyword evidence="2" id="KW-1185">Reference proteome</keyword>
<proteinExistence type="predicted"/>
<gene>
    <name evidence="1" type="ORF">HPB47_020480</name>
</gene>
<name>A0AC60QFJ4_IXOPE</name>
<comment type="caution">
    <text evidence="1">The sequence shown here is derived from an EMBL/GenBank/DDBJ whole genome shotgun (WGS) entry which is preliminary data.</text>
</comment>